<dbReference type="InterPro" id="IPR003388">
    <property type="entry name" value="Reticulon"/>
</dbReference>
<evidence type="ECO:0000259" key="8">
    <source>
        <dbReference type="Pfam" id="PF02453"/>
    </source>
</evidence>
<dbReference type="GeneID" id="24424797"/>
<organism evidence="9 10">
    <name type="scientific">Babesia microti (strain RI)</name>
    <dbReference type="NCBI Taxonomy" id="1133968"/>
    <lineage>
        <taxon>Eukaryota</taxon>
        <taxon>Sar</taxon>
        <taxon>Alveolata</taxon>
        <taxon>Apicomplexa</taxon>
        <taxon>Aconoidasida</taxon>
        <taxon>Piroplasmida</taxon>
        <taxon>Babesiidae</taxon>
        <taxon>Babesia</taxon>
    </lineage>
</organism>
<dbReference type="EMBL" id="LN871598">
    <property type="protein sequence ID" value="CTQ40763.1"/>
    <property type="molecule type" value="Genomic_DNA"/>
</dbReference>
<proteinExistence type="predicted"/>
<feature type="region of interest" description="Disordered" evidence="6">
    <location>
        <begin position="1"/>
        <end position="58"/>
    </location>
</feature>
<gene>
    <name evidence="9" type="ORF">BMR1_03g00820</name>
</gene>
<evidence type="ECO:0000256" key="1">
    <source>
        <dbReference type="ARBA" id="ARBA00004477"/>
    </source>
</evidence>
<feature type="transmembrane region" description="Helical" evidence="7">
    <location>
        <begin position="94"/>
        <end position="112"/>
    </location>
</feature>
<keyword evidence="2 7" id="KW-0812">Transmembrane</keyword>
<dbReference type="GO" id="GO:0005789">
    <property type="term" value="C:endoplasmic reticulum membrane"/>
    <property type="evidence" value="ECO:0007669"/>
    <property type="project" value="UniProtKB-SubCell"/>
</dbReference>
<dbReference type="RefSeq" id="XP_012648774.1">
    <property type="nucleotide sequence ID" value="XM_012793320.1"/>
</dbReference>
<keyword evidence="5 7" id="KW-0472">Membrane</keyword>
<evidence type="ECO:0000256" key="2">
    <source>
        <dbReference type="ARBA" id="ARBA00022692"/>
    </source>
</evidence>
<evidence type="ECO:0000313" key="10">
    <source>
        <dbReference type="Proteomes" id="UP000002899"/>
    </source>
</evidence>
<reference evidence="9 10" key="3">
    <citation type="journal article" date="2016" name="Sci. Rep.">
        <title>Genome-wide diversity and gene expression profiling of Babesia microti isolates identify polymorphic genes that mediate host-pathogen interactions.</title>
        <authorList>
            <person name="Silva J.C."/>
            <person name="Cornillot E."/>
            <person name="McCracken C."/>
            <person name="Usmani-Brown S."/>
            <person name="Dwivedi A."/>
            <person name="Ifeonu O.O."/>
            <person name="Crabtree J."/>
            <person name="Gotia H.T."/>
            <person name="Virji A.Z."/>
            <person name="Reynes C."/>
            <person name="Colinge J."/>
            <person name="Kumar V."/>
            <person name="Lawres L."/>
            <person name="Pazzi J.E."/>
            <person name="Pablo J.V."/>
            <person name="Hung C."/>
            <person name="Brancato J."/>
            <person name="Kumari P."/>
            <person name="Orvis J."/>
            <person name="Tretina K."/>
            <person name="Chibucos M."/>
            <person name="Ott S."/>
            <person name="Sadzewicz L."/>
            <person name="Sengamalay N."/>
            <person name="Shetty A.C."/>
            <person name="Su Q."/>
            <person name="Tallon L."/>
            <person name="Fraser C.M."/>
            <person name="Frutos R."/>
            <person name="Molina D.M."/>
            <person name="Krause P.J."/>
            <person name="Ben Mamoun C."/>
        </authorList>
    </citation>
    <scope>NUCLEOTIDE SEQUENCE [LARGE SCALE GENOMIC DNA]</scope>
    <source>
        <strain evidence="9 10">RI</strain>
    </source>
</reference>
<feature type="compositionally biased region" description="Basic and acidic residues" evidence="6">
    <location>
        <begin position="35"/>
        <end position="58"/>
    </location>
</feature>
<keyword evidence="3" id="KW-0256">Endoplasmic reticulum</keyword>
<evidence type="ECO:0000313" key="9">
    <source>
        <dbReference type="EMBL" id="CTQ40763.1"/>
    </source>
</evidence>
<name>A0A0K3AQ49_BABMR</name>
<dbReference type="VEuPathDB" id="PiroplasmaDB:BMR1_03g00820"/>
<feature type="transmembrane region" description="Helical" evidence="7">
    <location>
        <begin position="205"/>
        <end position="225"/>
    </location>
</feature>
<dbReference type="Proteomes" id="UP000002899">
    <property type="component" value="Chromosome III"/>
</dbReference>
<feature type="transmembrane region" description="Helical" evidence="7">
    <location>
        <begin position="149"/>
        <end position="168"/>
    </location>
</feature>
<sequence>MDDLPGSLHQSTPNEKPMAPPTAPKSAPHVPISVESKELSKEIPKESPMTKEDKKDVAKSKVSAAVTEKKVVKEPVVPKITIEMKKFSMSRESTQYSIFIIFNLIFALLYIFKVRLMAIFCNLIIVAISIGAILSSIDPNRRKVDETNVNIIFISPTTVSDLAIVITAKLNQYISYFRRILLWQDFILSTRFTLCVYIMGILFKIIPLVALIYIMCWAFYLYMFICKEMADQLLDIIMVYLKRVSGNFDEFCCNIPKMKDVGKEL</sequence>
<evidence type="ECO:0000256" key="5">
    <source>
        <dbReference type="ARBA" id="ARBA00023136"/>
    </source>
</evidence>
<evidence type="ECO:0000256" key="6">
    <source>
        <dbReference type="SAM" id="MobiDB-lite"/>
    </source>
</evidence>
<evidence type="ECO:0000256" key="4">
    <source>
        <dbReference type="ARBA" id="ARBA00022989"/>
    </source>
</evidence>
<dbReference type="AlphaFoldDB" id="A0A0K3AQ49"/>
<protein>
    <recommendedName>
        <fullName evidence="8">Reticulon domain-containing protein</fullName>
    </recommendedName>
</protein>
<dbReference type="KEGG" id="bmic:BMR1_03g00820"/>
<accession>A0A0K3AQ49</accession>
<reference evidence="9 10" key="1">
    <citation type="journal article" date="2012" name="Nucleic Acids Res.">
        <title>Sequencing of the smallest Apicomplexan genome from the human pathogen Babesia microti.</title>
        <authorList>
            <person name="Cornillot E."/>
            <person name="Hadj-Kaddour K."/>
            <person name="Dassouli A."/>
            <person name="Noel B."/>
            <person name="Ranwez V."/>
            <person name="Vacherie B."/>
            <person name="Augagneur Y."/>
            <person name="Bres V."/>
            <person name="Duclos A."/>
            <person name="Randazzo S."/>
            <person name="Carcy B."/>
            <person name="Debierre-Grockiego F."/>
            <person name="Delbecq S."/>
            <person name="Moubri-Menage K."/>
            <person name="Shams-Eldin H."/>
            <person name="Usmani-Brown S."/>
            <person name="Bringaud F."/>
            <person name="Wincker P."/>
            <person name="Vivares C.P."/>
            <person name="Schwarz R.T."/>
            <person name="Schetters T.P."/>
            <person name="Krause P.J."/>
            <person name="Gorenflot A."/>
            <person name="Berry V."/>
            <person name="Barbe V."/>
            <person name="Ben Mamoun C."/>
        </authorList>
    </citation>
    <scope>NUCLEOTIDE SEQUENCE [LARGE SCALE GENOMIC DNA]</scope>
    <source>
        <strain evidence="9 10">RI</strain>
    </source>
</reference>
<reference evidence="9 10" key="2">
    <citation type="journal article" date="2013" name="PLoS ONE">
        <title>Whole genome mapping and re-organization of the nuclear and mitochondrial genomes of Babesia microti isolates.</title>
        <authorList>
            <person name="Cornillot E."/>
            <person name="Dassouli A."/>
            <person name="Garg A."/>
            <person name="Pachikara N."/>
            <person name="Randazzo S."/>
            <person name="Depoix D."/>
            <person name="Carcy B."/>
            <person name="Delbecq S."/>
            <person name="Frutos R."/>
            <person name="Silva J.C."/>
            <person name="Sutton R."/>
            <person name="Krause P.J."/>
            <person name="Mamoun C.B."/>
        </authorList>
    </citation>
    <scope>NUCLEOTIDE SEQUENCE [LARGE SCALE GENOMIC DNA]</scope>
    <source>
        <strain evidence="9 10">RI</strain>
    </source>
</reference>
<dbReference type="OMA" id="NRMENVT"/>
<evidence type="ECO:0000256" key="7">
    <source>
        <dbReference type="SAM" id="Phobius"/>
    </source>
</evidence>
<comment type="subcellular location">
    <subcellularLocation>
        <location evidence="1">Endoplasmic reticulum membrane</location>
        <topology evidence="1">Multi-pass membrane protein</topology>
    </subcellularLocation>
</comment>
<keyword evidence="10" id="KW-1185">Reference proteome</keyword>
<evidence type="ECO:0000256" key="3">
    <source>
        <dbReference type="ARBA" id="ARBA00022824"/>
    </source>
</evidence>
<feature type="transmembrane region" description="Helical" evidence="7">
    <location>
        <begin position="119"/>
        <end position="137"/>
    </location>
</feature>
<feature type="domain" description="Reticulon" evidence="8">
    <location>
        <begin position="98"/>
        <end position="219"/>
    </location>
</feature>
<dbReference type="Pfam" id="PF02453">
    <property type="entry name" value="Reticulon"/>
    <property type="match status" value="1"/>
</dbReference>
<keyword evidence="4 7" id="KW-1133">Transmembrane helix</keyword>